<dbReference type="EMBL" id="CP131060">
    <property type="protein sequence ID" value="WNY25823.1"/>
    <property type="molecule type" value="Genomic_DNA"/>
</dbReference>
<dbReference type="AlphaFoldDB" id="A0AA97A4H3"/>
<evidence type="ECO:0000313" key="2">
    <source>
        <dbReference type="Proteomes" id="UP001303587"/>
    </source>
</evidence>
<gene>
    <name evidence="1" type="ORF">MsAc7_13850</name>
</gene>
<protein>
    <submittedName>
        <fullName evidence="1">Uncharacterized protein</fullName>
    </submittedName>
</protein>
<organism evidence="1 2">
    <name type="scientific">Methanolapillus millepedarum</name>
    <dbReference type="NCBI Taxonomy" id="3028296"/>
    <lineage>
        <taxon>Archaea</taxon>
        <taxon>Methanobacteriati</taxon>
        <taxon>Methanobacteriota</taxon>
        <taxon>Stenosarchaea group</taxon>
        <taxon>Methanomicrobia</taxon>
        <taxon>Methanosarcinales</taxon>
        <taxon>Methanosarcinaceae</taxon>
        <taxon>Methanolapillus</taxon>
    </lineage>
</organism>
<sequence>MHAKIHKTEKRKTVTKCLKKKNNRRTTEIKTDQLANPIISTKSITNDRTKNALNNQNKSMCGTVKNLMSGRLFPV</sequence>
<keyword evidence="2" id="KW-1185">Reference proteome</keyword>
<name>A0AA97A4H3_9EURY</name>
<reference evidence="1 2" key="1">
    <citation type="submission" date="2023-07" db="EMBL/GenBank/DDBJ databases">
        <title>Closed genoem sequence of Methanosarcinaceae archaeon Ac7.</title>
        <authorList>
            <person name="Poehlein A."/>
            <person name="Protasov E."/>
            <person name="Platt K."/>
            <person name="Reeh H."/>
            <person name="Daniel R."/>
            <person name="Brune A."/>
        </authorList>
    </citation>
    <scope>NUCLEOTIDE SEQUENCE [LARGE SCALE GENOMIC DNA]</scope>
    <source>
        <strain evidence="1 2">Ac7</strain>
    </source>
</reference>
<evidence type="ECO:0000313" key="1">
    <source>
        <dbReference type="EMBL" id="WNY25823.1"/>
    </source>
</evidence>
<proteinExistence type="predicted"/>
<accession>A0AA97A4H3</accession>
<dbReference type="Proteomes" id="UP001303587">
    <property type="component" value="Chromosome"/>
</dbReference>